<dbReference type="Proteomes" id="UP000254575">
    <property type="component" value="Unassembled WGS sequence"/>
</dbReference>
<evidence type="ECO:0000313" key="1">
    <source>
        <dbReference type="EMBL" id="SUO96368.1"/>
    </source>
</evidence>
<dbReference type="AlphaFoldDB" id="A0A380MVP4"/>
<reference evidence="1 2" key="1">
    <citation type="submission" date="2018-06" db="EMBL/GenBank/DDBJ databases">
        <authorList>
            <consortium name="Pathogen Informatics"/>
            <person name="Doyle S."/>
        </authorList>
    </citation>
    <scope>NUCLEOTIDE SEQUENCE [LARGE SCALE GENOMIC DNA]</scope>
    <source>
        <strain evidence="1 2">NCTC10717</strain>
    </source>
</reference>
<dbReference type="EMBL" id="UHIA01000004">
    <property type="protein sequence ID" value="SUO96368.1"/>
    <property type="molecule type" value="Genomic_DNA"/>
</dbReference>
<proteinExistence type="predicted"/>
<dbReference type="OrthoDB" id="9813151at2"/>
<dbReference type="RefSeq" id="WP_115218236.1">
    <property type="nucleotide sequence ID" value="NZ_UHIA01000004.1"/>
</dbReference>
<evidence type="ECO:0008006" key="3">
    <source>
        <dbReference type="Google" id="ProtNLM"/>
    </source>
</evidence>
<gene>
    <name evidence="1" type="ORF">NCTC10717_00968</name>
</gene>
<evidence type="ECO:0000313" key="2">
    <source>
        <dbReference type="Proteomes" id="UP000254575"/>
    </source>
</evidence>
<sequence>MALIIEQQGRLLGFNRKAQEILGLDRRLDIGNKVDFMLRGEGAEGFWERMQSADSVLLRLFSESNYVLEFVQLPFQKGEGCYWQGM</sequence>
<keyword evidence="2" id="KW-1185">Reference proteome</keyword>
<protein>
    <recommendedName>
        <fullName evidence="3">PAS domain-containing protein</fullName>
    </recommendedName>
</protein>
<name>A0A380MVP4_9GAMM</name>
<accession>A0A380MVP4</accession>
<organism evidence="1 2">
    <name type="scientific">Suttonella indologenes</name>
    <dbReference type="NCBI Taxonomy" id="13276"/>
    <lineage>
        <taxon>Bacteria</taxon>
        <taxon>Pseudomonadati</taxon>
        <taxon>Pseudomonadota</taxon>
        <taxon>Gammaproteobacteria</taxon>
        <taxon>Cardiobacteriales</taxon>
        <taxon>Cardiobacteriaceae</taxon>
        <taxon>Suttonella</taxon>
    </lineage>
</organism>